<protein>
    <submittedName>
        <fullName evidence="3">Uncharacterized protein</fullName>
    </submittedName>
</protein>
<gene>
    <name evidence="3" type="ORF">M23134_06642</name>
</gene>
<dbReference type="Proteomes" id="UP000004095">
    <property type="component" value="Unassembled WGS sequence"/>
</dbReference>
<feature type="compositionally biased region" description="Basic residues" evidence="1">
    <location>
        <begin position="274"/>
        <end position="291"/>
    </location>
</feature>
<evidence type="ECO:0000313" key="4">
    <source>
        <dbReference type="Proteomes" id="UP000004095"/>
    </source>
</evidence>
<evidence type="ECO:0000313" key="3">
    <source>
        <dbReference type="EMBL" id="EAY25383.1"/>
    </source>
</evidence>
<evidence type="ECO:0000256" key="1">
    <source>
        <dbReference type="SAM" id="MobiDB-lite"/>
    </source>
</evidence>
<feature type="signal peptide" evidence="2">
    <location>
        <begin position="1"/>
        <end position="20"/>
    </location>
</feature>
<accession>A1ZW20</accession>
<organism evidence="3 4">
    <name type="scientific">Microscilla marina ATCC 23134</name>
    <dbReference type="NCBI Taxonomy" id="313606"/>
    <lineage>
        <taxon>Bacteria</taxon>
        <taxon>Pseudomonadati</taxon>
        <taxon>Bacteroidota</taxon>
        <taxon>Cytophagia</taxon>
        <taxon>Cytophagales</taxon>
        <taxon>Microscillaceae</taxon>
        <taxon>Microscilla</taxon>
    </lineage>
</organism>
<proteinExistence type="predicted"/>
<dbReference type="EMBL" id="AAWS01000049">
    <property type="protein sequence ID" value="EAY25383.1"/>
    <property type="molecule type" value="Genomic_DNA"/>
</dbReference>
<keyword evidence="4" id="KW-1185">Reference proteome</keyword>
<comment type="caution">
    <text evidence="3">The sequence shown here is derived from an EMBL/GenBank/DDBJ whole genome shotgun (WGS) entry which is preliminary data.</text>
</comment>
<feature type="chain" id="PRO_5002642272" evidence="2">
    <location>
        <begin position="21"/>
        <end position="291"/>
    </location>
</feature>
<evidence type="ECO:0000256" key="2">
    <source>
        <dbReference type="SAM" id="SignalP"/>
    </source>
</evidence>
<dbReference type="AlphaFoldDB" id="A1ZW20"/>
<reference evidence="3 4" key="1">
    <citation type="submission" date="2007-01" db="EMBL/GenBank/DDBJ databases">
        <authorList>
            <person name="Haygood M."/>
            <person name="Podell S."/>
            <person name="Anderson C."/>
            <person name="Hopkinson B."/>
            <person name="Roe K."/>
            <person name="Barbeau K."/>
            <person name="Gaasterland T."/>
            <person name="Ferriera S."/>
            <person name="Johnson J."/>
            <person name="Kravitz S."/>
            <person name="Beeson K."/>
            <person name="Sutton G."/>
            <person name="Rogers Y.-H."/>
            <person name="Friedman R."/>
            <person name="Frazier M."/>
            <person name="Venter J.C."/>
        </authorList>
    </citation>
    <scope>NUCLEOTIDE SEQUENCE [LARGE SCALE GENOMIC DNA]</scope>
    <source>
        <strain evidence="3 4">ATCC 23134</strain>
    </source>
</reference>
<name>A1ZW20_MICM2</name>
<sequence length="291" mass="33183">MKKRLIAAIVLLGLVGSVRAQDTTLTLKPIRHFVSGTSIVKKSLAGAFYLIQQDYNLQNKKGQAFTRKNQAYFGRHYGIGVNAQNVLWTEKQVLYPWLVDKSYKVMAKDSLFPAKGLTKITKYRYNSSNCNCKYTAVEFESDSVALRALAYYKLSKKTPTLKLHQTEIPSTGIMVIFYSPGSEPISPYSKIKMSVTKQYIHWNDARSTGQLKKMNLPGTVVGGAFFSANYELGTVAYHLVALYTRQPQKPETWELTAFQNEFTKKLTLIEGNGKKKKKKRRSRRNRRNRNN</sequence>
<dbReference type="RefSeq" id="WP_002702852.1">
    <property type="nucleotide sequence ID" value="NZ_AAWS01000049.1"/>
</dbReference>
<keyword evidence="2" id="KW-0732">Signal</keyword>
<feature type="region of interest" description="Disordered" evidence="1">
    <location>
        <begin position="270"/>
        <end position="291"/>
    </location>
</feature>
<dbReference type="OrthoDB" id="9770826at2"/>